<organism evidence="4 5">
    <name type="scientific">Sulfurovum riftiae</name>
    <dbReference type="NCBI Taxonomy" id="1630136"/>
    <lineage>
        <taxon>Bacteria</taxon>
        <taxon>Pseudomonadati</taxon>
        <taxon>Campylobacterota</taxon>
        <taxon>Epsilonproteobacteria</taxon>
        <taxon>Campylobacterales</taxon>
        <taxon>Sulfurovaceae</taxon>
        <taxon>Sulfurovum</taxon>
    </lineage>
</organism>
<dbReference type="PROSITE" id="PS51724">
    <property type="entry name" value="SPOR"/>
    <property type="match status" value="1"/>
</dbReference>
<evidence type="ECO:0000256" key="1">
    <source>
        <dbReference type="SAM" id="MobiDB-lite"/>
    </source>
</evidence>
<name>A0A151CDC6_9BACT</name>
<comment type="caution">
    <text evidence="4">The sequence shown here is derived from an EMBL/GenBank/DDBJ whole genome shotgun (WGS) entry which is preliminary data.</text>
</comment>
<dbReference type="RefSeq" id="WP_067332668.1">
    <property type="nucleotide sequence ID" value="NZ_LNKT01000072.1"/>
</dbReference>
<feature type="domain" description="SPOR" evidence="3">
    <location>
        <begin position="191"/>
        <end position="267"/>
    </location>
</feature>
<gene>
    <name evidence="4" type="ORF">AS592_04205</name>
</gene>
<keyword evidence="2" id="KW-0812">Transmembrane</keyword>
<dbReference type="SUPFAM" id="SSF110997">
    <property type="entry name" value="Sporulation related repeat"/>
    <property type="match status" value="1"/>
</dbReference>
<evidence type="ECO:0000313" key="4">
    <source>
        <dbReference type="EMBL" id="KYJ85521.1"/>
    </source>
</evidence>
<evidence type="ECO:0000259" key="3">
    <source>
        <dbReference type="PROSITE" id="PS51724"/>
    </source>
</evidence>
<dbReference type="GO" id="GO:0042834">
    <property type="term" value="F:peptidoglycan binding"/>
    <property type="evidence" value="ECO:0007669"/>
    <property type="project" value="InterPro"/>
</dbReference>
<dbReference type="Gene3D" id="3.30.70.1070">
    <property type="entry name" value="Sporulation related repeat"/>
    <property type="match status" value="1"/>
</dbReference>
<dbReference type="Pfam" id="PF05036">
    <property type="entry name" value="SPOR"/>
    <property type="match status" value="1"/>
</dbReference>
<feature type="region of interest" description="Disordered" evidence="1">
    <location>
        <begin position="132"/>
        <end position="156"/>
    </location>
</feature>
<dbReference type="OrthoDB" id="5372972at2"/>
<reference evidence="4 5" key="1">
    <citation type="submission" date="2015-11" db="EMBL/GenBank/DDBJ databases">
        <title>Draft genome of Sulfurovum riftiae 1812E, a member of the Epsilonproteobacteria isolated from the tube of the deep-sea hydrothermal vent tubewom Riftia pachyptila.</title>
        <authorList>
            <person name="Vetriani C."/>
            <person name="Giovannelli D."/>
        </authorList>
    </citation>
    <scope>NUCLEOTIDE SEQUENCE [LARGE SCALE GENOMIC DNA]</scope>
    <source>
        <strain evidence="4 5">1812E</strain>
    </source>
</reference>
<dbReference type="InterPro" id="IPR007730">
    <property type="entry name" value="SPOR-like_dom"/>
</dbReference>
<feature type="transmembrane region" description="Helical" evidence="2">
    <location>
        <begin position="24"/>
        <end position="42"/>
    </location>
</feature>
<protein>
    <recommendedName>
        <fullName evidence="3">SPOR domain-containing protein</fullName>
    </recommendedName>
</protein>
<dbReference type="AlphaFoldDB" id="A0A151CDC6"/>
<keyword evidence="2" id="KW-0472">Membrane</keyword>
<keyword evidence="2" id="KW-1133">Transmembrane helix</keyword>
<dbReference type="Proteomes" id="UP000075359">
    <property type="component" value="Unassembled WGS sequence"/>
</dbReference>
<evidence type="ECO:0000313" key="5">
    <source>
        <dbReference type="Proteomes" id="UP000075359"/>
    </source>
</evidence>
<feature type="compositionally biased region" description="Basic and acidic residues" evidence="1">
    <location>
        <begin position="143"/>
        <end position="156"/>
    </location>
</feature>
<sequence>MNDHNLDDLIIDTIEPKNNKAKSFLTIIALIIVALIVGILFIKTMENNPKNTNIGLEENMSDLISPELTLQSTPKVKAPKEETKLSSMIEEELTTPAKTEEIKKKTVVVEEEVTVPKKAAAAVSVPKTPEVPAKAATASTPKVTEKTPEKPVETEKVVVPKSTYQEKAAPKKETVKAETAPAVAAPKPSHEAAAEHYYIQVGSFSQTPSTRFLNTIKKHGFSYKITAPTANGTKKLLIGPYASRTAADNALVRVKDRINKGAFIVKK</sequence>
<accession>A0A151CDC6</accession>
<dbReference type="STRING" id="1630136.AS592_04205"/>
<dbReference type="EMBL" id="LNKT01000072">
    <property type="protein sequence ID" value="KYJ85521.1"/>
    <property type="molecule type" value="Genomic_DNA"/>
</dbReference>
<evidence type="ECO:0000256" key="2">
    <source>
        <dbReference type="SAM" id="Phobius"/>
    </source>
</evidence>
<proteinExistence type="predicted"/>
<keyword evidence="5" id="KW-1185">Reference proteome</keyword>
<dbReference type="InterPro" id="IPR036680">
    <property type="entry name" value="SPOR-like_sf"/>
</dbReference>